<reference evidence="3" key="1">
    <citation type="journal article" date="2014" name="Int. J. Syst. Evol. Microbiol.">
        <title>Complete genome sequence of Corynebacterium casei LMG S-19264T (=DSM 44701T), isolated from a smear-ripened cheese.</title>
        <authorList>
            <consortium name="US DOE Joint Genome Institute (JGI-PGF)"/>
            <person name="Walter F."/>
            <person name="Albersmeier A."/>
            <person name="Kalinowski J."/>
            <person name="Ruckert C."/>
        </authorList>
    </citation>
    <scope>NUCLEOTIDE SEQUENCE</scope>
    <source>
        <strain evidence="3">JCM 3035</strain>
    </source>
</reference>
<feature type="domain" description="PatA-like N-terminal" evidence="2">
    <location>
        <begin position="8"/>
        <end position="146"/>
    </location>
</feature>
<organism evidence="3 4">
    <name type="scientific">Streptomyces flaveus</name>
    <dbReference type="NCBI Taxonomy" id="66370"/>
    <lineage>
        <taxon>Bacteria</taxon>
        <taxon>Bacillati</taxon>
        <taxon>Actinomycetota</taxon>
        <taxon>Actinomycetes</taxon>
        <taxon>Kitasatosporales</taxon>
        <taxon>Streptomycetaceae</taxon>
        <taxon>Streptomyces</taxon>
        <taxon>Streptomyces aurantiacus group</taxon>
    </lineage>
</organism>
<sequence length="287" mass="29837">MAPTARNVPALLQGLRAEGFSGTVRVSGLPGGAIHLRNGLVGAIETPGAPTATSALLTSGRIGDEDWLAACAAEPDADRLAGHLVAEGLIGAAELEVVCTAAVFDAAFAMALSPPGSWELSDREPALVAEPGVEPRQLTEETSRRMTLLSRLWGPPGELTRVRPAPVAGAGPRGSDGWLARRHRDVLDSVNGRRTPRDIAFALGRGLYAVMLDLIRMEALHLVQWETRTTADGRPSTAPRVPQAGATTAAPAPTPVPAAPDAAPLPKRRPGGVSPAQDVGQQKKGGW</sequence>
<protein>
    <recommendedName>
        <fullName evidence="2">PatA-like N-terminal domain-containing protein</fullName>
    </recommendedName>
</protein>
<dbReference type="InterPro" id="IPR025497">
    <property type="entry name" value="PatA-like_N"/>
</dbReference>
<evidence type="ECO:0000256" key="1">
    <source>
        <dbReference type="SAM" id="MobiDB-lite"/>
    </source>
</evidence>
<feature type="region of interest" description="Disordered" evidence="1">
    <location>
        <begin position="230"/>
        <end position="287"/>
    </location>
</feature>
<dbReference type="Pfam" id="PF14332">
    <property type="entry name" value="DUF4388"/>
    <property type="match status" value="1"/>
</dbReference>
<evidence type="ECO:0000313" key="3">
    <source>
        <dbReference type="EMBL" id="GGK53045.1"/>
    </source>
</evidence>
<keyword evidence="4" id="KW-1185">Reference proteome</keyword>
<reference evidence="3" key="2">
    <citation type="submission" date="2020-09" db="EMBL/GenBank/DDBJ databases">
        <authorList>
            <person name="Sun Q."/>
            <person name="Ohkuma M."/>
        </authorList>
    </citation>
    <scope>NUCLEOTIDE SEQUENCE</scope>
    <source>
        <strain evidence="3">JCM 3035</strain>
    </source>
</reference>
<gene>
    <name evidence="3" type="ORF">GCM10010094_11750</name>
</gene>
<feature type="compositionally biased region" description="Low complexity" evidence="1">
    <location>
        <begin position="242"/>
        <end position="251"/>
    </location>
</feature>
<name>A0A917V9I2_9ACTN</name>
<comment type="caution">
    <text evidence="3">The sequence shown here is derived from an EMBL/GenBank/DDBJ whole genome shotgun (WGS) entry which is preliminary data.</text>
</comment>
<dbReference type="EMBL" id="BMPQ01000002">
    <property type="protein sequence ID" value="GGK53045.1"/>
    <property type="molecule type" value="Genomic_DNA"/>
</dbReference>
<proteinExistence type="predicted"/>
<dbReference type="Proteomes" id="UP000637788">
    <property type="component" value="Unassembled WGS sequence"/>
</dbReference>
<dbReference type="AlphaFoldDB" id="A0A917V9I2"/>
<evidence type="ECO:0000259" key="2">
    <source>
        <dbReference type="Pfam" id="PF14332"/>
    </source>
</evidence>
<accession>A0A917V9I2</accession>
<evidence type="ECO:0000313" key="4">
    <source>
        <dbReference type="Proteomes" id="UP000637788"/>
    </source>
</evidence>